<evidence type="ECO:0000256" key="6">
    <source>
        <dbReference type="PIRSR" id="PIRSR604450-51"/>
    </source>
</evidence>
<dbReference type="Gene3D" id="3.40.50.1100">
    <property type="match status" value="2"/>
</dbReference>
<dbReference type="SUPFAM" id="SSF53686">
    <property type="entry name" value="Tryptophan synthase beta subunit-like PLP-dependent enzymes"/>
    <property type="match status" value="1"/>
</dbReference>
<dbReference type="Proteomes" id="UP000018467">
    <property type="component" value="Unassembled WGS sequence"/>
</dbReference>
<evidence type="ECO:0000256" key="1">
    <source>
        <dbReference type="ARBA" id="ARBA00001933"/>
    </source>
</evidence>
<dbReference type="InterPro" id="IPR000634">
    <property type="entry name" value="Ser/Thr_deHydtase_PyrdxlP-BS"/>
</dbReference>
<sequence>MRDLANWLKSAPFGRYATPETFRTCCVPGRGLGRYNREAVQVNRIVGQGDGVSMRDILKYRKQFYEKWLDTRVFCGRGDDVEVVTEKVLKVLERFHSSNSETFTTTRKNDAIGDPKFFSDVVVEGLAPDGGLYVPAKGFPKLEASEWIRLADASYSERALIILEKCIHPVDVSPLELRSMVDQAYGKNFASEFVAPVKHLLEDQYVLELFHGPTASFKDLALQLMPQLFAHCLPQMCNYLILVATSGDTGSAVLSGFSRLKESDRERVGLLVFFPEDGVSHIQKLQMTGFKEGNARSISVLSDFDFCQRSIKRMFGDSSLVGHLAVEYAAVLSTANSINWARLLPQVVYHCSAYLDLLKSGTIGFGDQIDVCIPTGNFGNAMSAVYAKQMGIPIRKIICASNQNCVISDFISTGRYDLRGRKLIVSNSPAIDILKSSNLERFIYHASGGDGGLVRDLFQSLEKQQCFRVSENLLKTMRQEVHGGWCSEEDCLATIHKVYSKTGYIMDTHTAVAKAVADRVHDRTCPLVLCSTAHHGKFAPAVLKALRSPNVPDHPLEQLKALSSFGGPEQMHEALYKSLQEAACQPHTMCQPDFEVLTDEVEAMIQDCFLKAR</sequence>
<dbReference type="GeneTree" id="ENSGT00940000161144"/>
<dbReference type="Pfam" id="PF14821">
    <property type="entry name" value="Thr_synth_N"/>
    <property type="match status" value="1"/>
</dbReference>
<reference evidence="8" key="3">
    <citation type="submission" date="2025-08" db="UniProtKB">
        <authorList>
            <consortium name="Ensembl"/>
        </authorList>
    </citation>
    <scope>IDENTIFICATION</scope>
</reference>
<dbReference type="GO" id="GO:0008652">
    <property type="term" value="P:amino acid biosynthetic process"/>
    <property type="evidence" value="ECO:0007669"/>
    <property type="project" value="UniProtKB-KW"/>
</dbReference>
<dbReference type="PANTHER" id="PTHR43515">
    <property type="entry name" value="THREONINE SYNTHASE-LIKE 1"/>
    <property type="match status" value="1"/>
</dbReference>
<reference evidence="8" key="4">
    <citation type="submission" date="2025-09" db="UniProtKB">
        <authorList>
            <consortium name="Ensembl"/>
        </authorList>
    </citation>
    <scope>IDENTIFICATION</scope>
</reference>
<dbReference type="Gene3D" id="3.90.1380.10">
    <property type="entry name" value="Threonine synthase, N-terminal domain"/>
    <property type="match status" value="1"/>
</dbReference>
<dbReference type="OrthoDB" id="5203861at2759"/>
<organism evidence="8 9">
    <name type="scientific">Astyanax mexicanus</name>
    <name type="common">Blind cave fish</name>
    <name type="synonym">Astyanax fasciatus mexicanus</name>
    <dbReference type="NCBI Taxonomy" id="7994"/>
    <lineage>
        <taxon>Eukaryota</taxon>
        <taxon>Metazoa</taxon>
        <taxon>Chordata</taxon>
        <taxon>Craniata</taxon>
        <taxon>Vertebrata</taxon>
        <taxon>Euteleostomi</taxon>
        <taxon>Actinopterygii</taxon>
        <taxon>Neopterygii</taxon>
        <taxon>Teleostei</taxon>
        <taxon>Ostariophysi</taxon>
        <taxon>Characiformes</taxon>
        <taxon>Characoidei</taxon>
        <taxon>Acestrorhamphidae</taxon>
        <taxon>Acestrorhamphinae</taxon>
        <taxon>Astyanax</taxon>
    </lineage>
</organism>
<keyword evidence="3" id="KW-0028">Amino-acid biosynthesis</keyword>
<dbReference type="HOGENOM" id="CLU_015170_3_2_1"/>
<dbReference type="eggNOG" id="KOG2616">
    <property type="taxonomic scope" value="Eukaryota"/>
</dbReference>
<dbReference type="CDD" id="cd01560">
    <property type="entry name" value="Thr-synth_2"/>
    <property type="match status" value="1"/>
</dbReference>
<dbReference type="Ensembl" id="ENSAMXT00000025631.2">
    <property type="protein sequence ID" value="ENSAMXP00000025611.2"/>
    <property type="gene ID" value="ENSAMXG00000024905.2"/>
</dbReference>
<evidence type="ECO:0000259" key="7">
    <source>
        <dbReference type="Pfam" id="PF14821"/>
    </source>
</evidence>
<dbReference type="Bgee" id="ENSAMXG00000024905">
    <property type="expression patterns" value="Expressed in liver and 5 other cell types or tissues"/>
</dbReference>
<dbReference type="PROSITE" id="PS00165">
    <property type="entry name" value="DEHYDRATASE_SER_THR"/>
    <property type="match status" value="1"/>
</dbReference>
<dbReference type="STRING" id="7994.ENSAMXP00000025611"/>
<comment type="cofactor">
    <cofactor evidence="1 6">
        <name>pyridoxal 5'-phosphate</name>
        <dbReference type="ChEBI" id="CHEBI:597326"/>
    </cofactor>
</comment>
<evidence type="ECO:0000256" key="4">
    <source>
        <dbReference type="ARBA" id="ARBA00022898"/>
    </source>
</evidence>
<dbReference type="InterPro" id="IPR037158">
    <property type="entry name" value="Thr_synth_N_sf"/>
</dbReference>
<evidence type="ECO:0000256" key="3">
    <source>
        <dbReference type="ARBA" id="ARBA00022605"/>
    </source>
</evidence>
<dbReference type="NCBIfam" id="TIGR00260">
    <property type="entry name" value="thrC"/>
    <property type="match status" value="1"/>
</dbReference>
<feature type="modified residue" description="N6-(pyridoxal phosphate)lysine" evidence="6">
    <location>
        <position position="218"/>
    </location>
</feature>
<comment type="pathway">
    <text evidence="5">Amino-acid biosynthesis.</text>
</comment>
<name>W5LRR8_ASTMX</name>
<evidence type="ECO:0000256" key="5">
    <source>
        <dbReference type="ARBA" id="ARBA00029440"/>
    </source>
</evidence>
<dbReference type="InterPro" id="IPR004450">
    <property type="entry name" value="Thr_synthase-like"/>
</dbReference>
<evidence type="ECO:0000313" key="9">
    <source>
        <dbReference type="Proteomes" id="UP000018467"/>
    </source>
</evidence>
<proteinExistence type="inferred from homology"/>
<reference evidence="9" key="2">
    <citation type="journal article" date="2014" name="Nat. Commun.">
        <title>The cavefish genome reveals candidate genes for eye loss.</title>
        <authorList>
            <person name="McGaugh S.E."/>
            <person name="Gross J.B."/>
            <person name="Aken B."/>
            <person name="Blin M."/>
            <person name="Borowsky R."/>
            <person name="Chalopin D."/>
            <person name="Hinaux H."/>
            <person name="Jeffery W.R."/>
            <person name="Keene A."/>
            <person name="Ma L."/>
            <person name="Minx P."/>
            <person name="Murphy D."/>
            <person name="O'Quin K.E."/>
            <person name="Retaux S."/>
            <person name="Rohner N."/>
            <person name="Searle S.M."/>
            <person name="Stahl B.A."/>
            <person name="Tabin C."/>
            <person name="Volff J.N."/>
            <person name="Yoshizawa M."/>
            <person name="Warren W.C."/>
        </authorList>
    </citation>
    <scope>NUCLEOTIDE SEQUENCE [LARGE SCALE GENOMIC DNA]</scope>
    <source>
        <strain evidence="9">female</strain>
    </source>
</reference>
<dbReference type="Pfam" id="PF24857">
    <property type="entry name" value="THR4_C"/>
    <property type="match status" value="1"/>
</dbReference>
<reference evidence="9" key="1">
    <citation type="submission" date="2013-03" db="EMBL/GenBank/DDBJ databases">
        <authorList>
            <person name="Jeffery W."/>
            <person name="Warren W."/>
            <person name="Wilson R.K."/>
        </authorList>
    </citation>
    <scope>NUCLEOTIDE SEQUENCE</scope>
    <source>
        <strain evidence="9">female</strain>
    </source>
</reference>
<dbReference type="InParanoid" id="W5LRR8"/>
<feature type="domain" description="Threonine synthase N-terminal" evidence="7">
    <location>
        <begin position="103"/>
        <end position="185"/>
    </location>
</feature>
<dbReference type="InterPro" id="IPR036052">
    <property type="entry name" value="TrpB-like_PALP_sf"/>
</dbReference>
<keyword evidence="9" id="KW-1185">Reference proteome</keyword>
<protein>
    <submittedName>
        <fullName evidence="8">Threonine synthase like 1</fullName>
    </submittedName>
</protein>
<keyword evidence="4 6" id="KW-0663">Pyridoxal phosphate</keyword>
<dbReference type="InterPro" id="IPR029144">
    <property type="entry name" value="Thr_synth_N"/>
</dbReference>
<accession>W5LRR8</accession>
<dbReference type="PANTHER" id="PTHR43515:SF1">
    <property type="entry name" value="THREONINE SYNTHASE-LIKE 1"/>
    <property type="match status" value="1"/>
</dbReference>
<dbReference type="GO" id="GO:0005737">
    <property type="term" value="C:cytoplasm"/>
    <property type="evidence" value="ECO:0007669"/>
    <property type="project" value="TreeGrafter"/>
</dbReference>
<dbReference type="AlphaFoldDB" id="W5LRR8"/>
<comment type="similarity">
    <text evidence="2">Belongs to the threonine synthase family.</text>
</comment>
<evidence type="ECO:0000256" key="2">
    <source>
        <dbReference type="ARBA" id="ARBA00005517"/>
    </source>
</evidence>
<evidence type="ECO:0000313" key="8">
    <source>
        <dbReference type="Ensembl" id="ENSAMXP00000025611.2"/>
    </source>
</evidence>
<dbReference type="GO" id="GO:0030170">
    <property type="term" value="F:pyridoxal phosphate binding"/>
    <property type="evidence" value="ECO:0007669"/>
    <property type="project" value="InterPro"/>
</dbReference>